<evidence type="ECO:0000256" key="4">
    <source>
        <dbReference type="ARBA" id="ARBA00023284"/>
    </source>
</evidence>
<keyword evidence="5" id="KW-0175">Coiled coil</keyword>
<dbReference type="PANTHER" id="PTHR42852">
    <property type="entry name" value="THIOL:DISULFIDE INTERCHANGE PROTEIN DSBE"/>
    <property type="match status" value="1"/>
</dbReference>
<organism evidence="7 8">
    <name type="scientific">Rufibacter latericius</name>
    <dbReference type="NCBI Taxonomy" id="2487040"/>
    <lineage>
        <taxon>Bacteria</taxon>
        <taxon>Pseudomonadati</taxon>
        <taxon>Bacteroidota</taxon>
        <taxon>Cytophagia</taxon>
        <taxon>Cytophagales</taxon>
        <taxon>Hymenobacteraceae</taxon>
        <taxon>Rufibacter</taxon>
    </lineage>
</organism>
<dbReference type="InterPro" id="IPR017937">
    <property type="entry name" value="Thioredoxin_CS"/>
</dbReference>
<dbReference type="PROSITE" id="PS51352">
    <property type="entry name" value="THIOREDOXIN_2"/>
    <property type="match status" value="1"/>
</dbReference>
<dbReference type="InterPro" id="IPR000866">
    <property type="entry name" value="AhpC/TSA"/>
</dbReference>
<comment type="caution">
    <text evidence="7">The sequence shown here is derived from an EMBL/GenBank/DDBJ whole genome shotgun (WGS) entry which is preliminary data.</text>
</comment>
<dbReference type="InterPro" id="IPR013766">
    <property type="entry name" value="Thioredoxin_domain"/>
</dbReference>
<protein>
    <submittedName>
        <fullName evidence="7">AhpC/TSA family protein</fullName>
    </submittedName>
</protein>
<dbReference type="GO" id="GO:0016209">
    <property type="term" value="F:antioxidant activity"/>
    <property type="evidence" value="ECO:0007669"/>
    <property type="project" value="InterPro"/>
</dbReference>
<proteinExistence type="predicted"/>
<name>A0A3M9N0T9_9BACT</name>
<evidence type="ECO:0000256" key="3">
    <source>
        <dbReference type="ARBA" id="ARBA00023157"/>
    </source>
</evidence>
<dbReference type="Pfam" id="PF14289">
    <property type="entry name" value="DUF4369"/>
    <property type="match status" value="1"/>
</dbReference>
<evidence type="ECO:0000256" key="2">
    <source>
        <dbReference type="ARBA" id="ARBA00022748"/>
    </source>
</evidence>
<dbReference type="InterPro" id="IPR036249">
    <property type="entry name" value="Thioredoxin-like_sf"/>
</dbReference>
<dbReference type="OrthoDB" id="6399635at2"/>
<dbReference type="PROSITE" id="PS00194">
    <property type="entry name" value="THIOREDOXIN_1"/>
    <property type="match status" value="1"/>
</dbReference>
<keyword evidence="8" id="KW-1185">Reference proteome</keyword>
<keyword evidence="4" id="KW-0676">Redox-active center</keyword>
<dbReference type="GO" id="GO:0030313">
    <property type="term" value="C:cell envelope"/>
    <property type="evidence" value="ECO:0007669"/>
    <property type="project" value="UniProtKB-SubCell"/>
</dbReference>
<dbReference type="CDD" id="cd02966">
    <property type="entry name" value="TlpA_like_family"/>
    <property type="match status" value="1"/>
</dbReference>
<feature type="coiled-coil region" evidence="5">
    <location>
        <begin position="125"/>
        <end position="178"/>
    </location>
</feature>
<dbReference type="SUPFAM" id="SSF52833">
    <property type="entry name" value="Thioredoxin-like"/>
    <property type="match status" value="1"/>
</dbReference>
<feature type="domain" description="Thioredoxin" evidence="6">
    <location>
        <begin position="237"/>
        <end position="375"/>
    </location>
</feature>
<dbReference type="GO" id="GO:0017004">
    <property type="term" value="P:cytochrome complex assembly"/>
    <property type="evidence" value="ECO:0007669"/>
    <property type="project" value="UniProtKB-KW"/>
</dbReference>
<evidence type="ECO:0000313" key="7">
    <source>
        <dbReference type="EMBL" id="RNI30628.1"/>
    </source>
</evidence>
<dbReference type="EMBL" id="RJJD01000002">
    <property type="protein sequence ID" value="RNI30628.1"/>
    <property type="molecule type" value="Genomic_DNA"/>
</dbReference>
<dbReference type="PROSITE" id="PS51257">
    <property type="entry name" value="PROKAR_LIPOPROTEIN"/>
    <property type="match status" value="1"/>
</dbReference>
<dbReference type="InterPro" id="IPR025380">
    <property type="entry name" value="DUF4369"/>
</dbReference>
<sequence length="375" mass="41115">MKKQMIVAASALMVMGACQKKGVTTADTDKSYRISGKITNMTTGKVFLDELGEQAFVPFDTATINKDGTFVMEGSVAEPAIYKLGFENQEGIMLVVENKAIEVTADSGKVAQSYTIQGSKESELIKQLNTIMQGMQQNATALNQQFQEAANAGNQAEIQRLQEKFMALQQENQSQLKAFVKANPTSVVSVYTASNILNLDEHYTFVDSMNTAAFKASLPNSKYTKSLEARLSKMRSTALGSVAPDIKLPSPTGPEVALSSLKGKYVLIDFWASWCGPCRQENPNVVRMYNKYKEKGFEIFGVSLDQDKAKWLKAIENDKLTWPHVSDLKGWESSAAALYGVTAIPQTVLLDKEGKIIAKNLRGPALEQKLASLLP</sequence>
<accession>A0A3M9N0T9</accession>
<dbReference type="InterPro" id="IPR050553">
    <property type="entry name" value="Thioredoxin_ResA/DsbE_sf"/>
</dbReference>
<dbReference type="GO" id="GO:0016491">
    <property type="term" value="F:oxidoreductase activity"/>
    <property type="evidence" value="ECO:0007669"/>
    <property type="project" value="InterPro"/>
</dbReference>
<evidence type="ECO:0000259" key="6">
    <source>
        <dbReference type="PROSITE" id="PS51352"/>
    </source>
</evidence>
<dbReference type="RefSeq" id="WP_123125844.1">
    <property type="nucleotide sequence ID" value="NZ_RJJD01000002.1"/>
</dbReference>
<comment type="subcellular location">
    <subcellularLocation>
        <location evidence="1">Cell envelope</location>
    </subcellularLocation>
</comment>
<dbReference type="AlphaFoldDB" id="A0A3M9N0T9"/>
<evidence type="ECO:0000256" key="1">
    <source>
        <dbReference type="ARBA" id="ARBA00004196"/>
    </source>
</evidence>
<evidence type="ECO:0000256" key="5">
    <source>
        <dbReference type="SAM" id="Coils"/>
    </source>
</evidence>
<gene>
    <name evidence="7" type="ORF">EFB08_05095</name>
</gene>
<keyword evidence="3" id="KW-1015">Disulfide bond</keyword>
<evidence type="ECO:0000313" key="8">
    <source>
        <dbReference type="Proteomes" id="UP000272117"/>
    </source>
</evidence>
<dbReference type="PANTHER" id="PTHR42852:SF6">
    <property type="entry name" value="THIOL:DISULFIDE INTERCHANGE PROTEIN DSBE"/>
    <property type="match status" value="1"/>
</dbReference>
<dbReference type="Pfam" id="PF00578">
    <property type="entry name" value="AhpC-TSA"/>
    <property type="match status" value="1"/>
</dbReference>
<dbReference type="Proteomes" id="UP000272117">
    <property type="component" value="Unassembled WGS sequence"/>
</dbReference>
<keyword evidence="2" id="KW-0201">Cytochrome c-type biogenesis</keyword>
<dbReference type="Gene3D" id="3.40.30.10">
    <property type="entry name" value="Glutaredoxin"/>
    <property type="match status" value="1"/>
</dbReference>
<reference evidence="7 8" key="1">
    <citation type="submission" date="2018-11" db="EMBL/GenBank/DDBJ databases">
        <title>Rufibacter latericius sp. nov., isolated from water in Baiyang Lake.</title>
        <authorList>
            <person name="Yang Y."/>
        </authorList>
    </citation>
    <scope>NUCLEOTIDE SEQUENCE [LARGE SCALE GENOMIC DNA]</scope>
    <source>
        <strain evidence="7 8">R-22-1c-1</strain>
    </source>
</reference>